<proteinExistence type="predicted"/>
<keyword evidence="2" id="KW-1185">Reference proteome</keyword>
<evidence type="ECO:0000313" key="1">
    <source>
        <dbReference type="EMBL" id="KAH7992436.1"/>
    </source>
</evidence>
<reference evidence="1" key="1">
    <citation type="submission" date="2021-08" db="EMBL/GenBank/DDBJ databases">
        <title>The first chromosome-level gecko genome reveals the dynamic sex chromosomes of Neotropical dwarf geckos (Sphaerodactylidae: Sphaerodactylus).</title>
        <authorList>
            <person name="Pinto B.J."/>
            <person name="Keating S.E."/>
            <person name="Gamble T."/>
        </authorList>
    </citation>
    <scope>NUCLEOTIDE SEQUENCE</scope>
    <source>
        <strain evidence="1">TG3544</strain>
    </source>
</reference>
<protein>
    <submittedName>
        <fullName evidence="1">Uncharacterized protein</fullName>
    </submittedName>
</protein>
<evidence type="ECO:0000313" key="2">
    <source>
        <dbReference type="Proteomes" id="UP000827872"/>
    </source>
</evidence>
<comment type="caution">
    <text evidence="1">The sequence shown here is derived from an EMBL/GenBank/DDBJ whole genome shotgun (WGS) entry which is preliminary data.</text>
</comment>
<dbReference type="Proteomes" id="UP000827872">
    <property type="component" value="Linkage Group LG03"/>
</dbReference>
<accession>A0ACB8EJ00</accession>
<organism evidence="1 2">
    <name type="scientific">Sphaerodactylus townsendi</name>
    <dbReference type="NCBI Taxonomy" id="933632"/>
    <lineage>
        <taxon>Eukaryota</taxon>
        <taxon>Metazoa</taxon>
        <taxon>Chordata</taxon>
        <taxon>Craniata</taxon>
        <taxon>Vertebrata</taxon>
        <taxon>Euteleostomi</taxon>
        <taxon>Lepidosauria</taxon>
        <taxon>Squamata</taxon>
        <taxon>Bifurcata</taxon>
        <taxon>Gekkota</taxon>
        <taxon>Sphaerodactylidae</taxon>
        <taxon>Sphaerodactylus</taxon>
    </lineage>
</organism>
<gene>
    <name evidence="1" type="ORF">K3G42_022975</name>
</gene>
<dbReference type="EMBL" id="CM037616">
    <property type="protein sequence ID" value="KAH7992436.1"/>
    <property type="molecule type" value="Genomic_DNA"/>
</dbReference>
<sequence>MKSMNIIPDPICIPGDVTVSASGTTTTAIEAPLKGNVTLEKKFGNMWMRIPCVDELGSCTYDDLCAELDTLIPPGTKCPEPIISYGIPCHCPFKAGTYNLPPSDIYIPNLDLPSFLTNGDYRLTAVLSNCDQEIACLKVRFSLHSASWWFWW</sequence>
<name>A0ACB8EJ00_9SAUR</name>